<gene>
    <name evidence="1" type="ORF">OCTVUL_1B016207</name>
</gene>
<dbReference type="AlphaFoldDB" id="A0AA36AWP5"/>
<keyword evidence="2" id="KW-1185">Reference proteome</keyword>
<name>A0AA36AWP5_OCTVU</name>
<dbReference type="Proteomes" id="UP001162480">
    <property type="component" value="Chromosome 5"/>
</dbReference>
<reference evidence="1" key="1">
    <citation type="submission" date="2023-08" db="EMBL/GenBank/DDBJ databases">
        <authorList>
            <person name="Alioto T."/>
            <person name="Alioto T."/>
            <person name="Gomez Garrido J."/>
        </authorList>
    </citation>
    <scope>NUCLEOTIDE SEQUENCE</scope>
</reference>
<proteinExistence type="predicted"/>
<evidence type="ECO:0000313" key="1">
    <source>
        <dbReference type="EMBL" id="CAI9723444.1"/>
    </source>
</evidence>
<organism evidence="1 2">
    <name type="scientific">Octopus vulgaris</name>
    <name type="common">Common octopus</name>
    <dbReference type="NCBI Taxonomy" id="6645"/>
    <lineage>
        <taxon>Eukaryota</taxon>
        <taxon>Metazoa</taxon>
        <taxon>Spiralia</taxon>
        <taxon>Lophotrochozoa</taxon>
        <taxon>Mollusca</taxon>
        <taxon>Cephalopoda</taxon>
        <taxon>Coleoidea</taxon>
        <taxon>Octopodiformes</taxon>
        <taxon>Octopoda</taxon>
        <taxon>Incirrata</taxon>
        <taxon>Octopodidae</taxon>
        <taxon>Octopus</taxon>
    </lineage>
</organism>
<dbReference type="EMBL" id="OX597818">
    <property type="protein sequence ID" value="CAI9723444.1"/>
    <property type="molecule type" value="Genomic_DNA"/>
</dbReference>
<evidence type="ECO:0000313" key="2">
    <source>
        <dbReference type="Proteomes" id="UP001162480"/>
    </source>
</evidence>
<accession>A0AA36AWP5</accession>
<protein>
    <submittedName>
        <fullName evidence="1">Uncharacterized protein</fullName>
    </submittedName>
</protein>
<sequence>MKEVVKNEGDGVVDEGKLAENIIKVRDAMPSDLKDHFGIGMKKVASLRRKYKHIASGKQLTPSNRSIIRYNHDQMEAALEFCRMLLYNLKLCTFVHTGVQDGKANIDAHFATAMRHVYMHCNMGSDVITPVELVDSLNANGGVSNTVAELVVYGNSNLPLTATCNLINGTTNDVNEGNCESESDEKDCASNENEIFDTDTVKDIGVVEKGRGSLTKCIVYSVEGNIAEKHRIRLTVASNINDFDMESDEKPFSISFMP</sequence>